<proteinExistence type="predicted"/>
<feature type="transmembrane region" description="Helical" evidence="6">
    <location>
        <begin position="687"/>
        <end position="710"/>
    </location>
</feature>
<name>A0ABV8UEQ4_9PROT</name>
<comment type="caution">
    <text evidence="9">The sequence shown here is derived from an EMBL/GenBank/DDBJ whole genome shotgun (WGS) entry which is preliminary data.</text>
</comment>
<feature type="domain" description="ABC3 transporter permease C-terminal" evidence="7">
    <location>
        <begin position="690"/>
        <end position="803"/>
    </location>
</feature>
<sequence length="810" mass="90152">MFFNYLKTASRSLMRHKLFSSINIVGLAIGLAAFILIILFVRDEFSWDGHWSRADDVYRLENTYLREGQPDRPSPNAVDPLKDIFFDTFREVEDITRFMDAGLTVRMGDQLMAQQVYFADANFFDFFDVTFIEGSADTVFGTLSNVVISQRTAEKYFGLAPALGKAISVRLGDEYHDFIVSAVVANPEGRSVIQHDFVVPFNREYFVGARWFTEDWRFALRETYVRFAPDTNIDLIRAELPAIVDRHLPKGQQGQENGRNWSMKLSLVPMGDIHLYGNDANADPDVLYGFVGVALLILMIALVNFLNLSMARTAHRAREVAVRKVLGASRAQVIQQFLGESVLLAFISLLLALTMVEFALPYYNEFLSSIIEMDLFGEPALLGALLLLGIGVGVSAGSFQATYFAMLKPHDVLYSNTASDNGTSRLRQGLVVAQFAISVALMIIAFFVNKQTDYARQLDLGFKADDLIVLSGTNNSRSNEIKQRLLESPFIKAVGRSSDVPTEGSEDRLHIRPVDGGEPVMLDGLPTGPDFFKAYEIPLVAGRYLTDTGADVLRDRGENPEYAPAANIVINEMGAKLLGFETPEAAIGQQMPADLSSTLRVDATIVGVVADFHFDSARDVIRPGIYYIDFVRNSDMSVRIDARNRDAAIAAIEDAWRATYPDDMLLYRTMSELVENQYQTDDQLGDILTAFTLLAVAISCMGLYGLASFTAERRTKEIGIRKVLGARLRDIVALMLWQFSKPILVANLIAWPVAFYFLSDWLNGFAYRVELGFLPFAVMGVGALMIGWLTVASHALAVARRNPISALRHE</sequence>
<evidence type="ECO:0000256" key="1">
    <source>
        <dbReference type="ARBA" id="ARBA00004651"/>
    </source>
</evidence>
<comment type="subcellular location">
    <subcellularLocation>
        <location evidence="1">Cell membrane</location>
        <topology evidence="1">Multi-pass membrane protein</topology>
    </subcellularLocation>
</comment>
<feature type="transmembrane region" description="Helical" evidence="6">
    <location>
        <begin position="773"/>
        <end position="799"/>
    </location>
</feature>
<reference evidence="10" key="1">
    <citation type="journal article" date="2019" name="Int. J. Syst. Evol. Microbiol.">
        <title>The Global Catalogue of Microorganisms (GCM) 10K type strain sequencing project: providing services to taxonomists for standard genome sequencing and annotation.</title>
        <authorList>
            <consortium name="The Broad Institute Genomics Platform"/>
            <consortium name="The Broad Institute Genome Sequencing Center for Infectious Disease"/>
            <person name="Wu L."/>
            <person name="Ma J."/>
        </authorList>
    </citation>
    <scope>NUCLEOTIDE SEQUENCE [LARGE SCALE GENOMIC DNA]</scope>
    <source>
        <strain evidence="10">CGMCC 1.15304</strain>
    </source>
</reference>
<gene>
    <name evidence="9" type="ORF">ACFO5Q_15880</name>
</gene>
<feature type="domain" description="MacB-like periplasmic core" evidence="8">
    <location>
        <begin position="437"/>
        <end position="654"/>
    </location>
</feature>
<evidence type="ECO:0000256" key="3">
    <source>
        <dbReference type="ARBA" id="ARBA00022692"/>
    </source>
</evidence>
<dbReference type="RefSeq" id="WP_068146199.1">
    <property type="nucleotide sequence ID" value="NZ_JBHSCR010000017.1"/>
</dbReference>
<organism evidence="9 10">
    <name type="scientific">Kordiimonas lipolytica</name>
    <dbReference type="NCBI Taxonomy" id="1662421"/>
    <lineage>
        <taxon>Bacteria</taxon>
        <taxon>Pseudomonadati</taxon>
        <taxon>Pseudomonadota</taxon>
        <taxon>Alphaproteobacteria</taxon>
        <taxon>Kordiimonadales</taxon>
        <taxon>Kordiimonadaceae</taxon>
        <taxon>Kordiimonas</taxon>
    </lineage>
</organism>
<feature type="domain" description="MacB-like periplasmic core" evidence="8">
    <location>
        <begin position="20"/>
        <end position="242"/>
    </location>
</feature>
<dbReference type="PANTHER" id="PTHR30572:SF18">
    <property type="entry name" value="ABC-TYPE MACROLIDE FAMILY EXPORT SYSTEM PERMEASE COMPONENT 2"/>
    <property type="match status" value="1"/>
</dbReference>
<feature type="domain" description="ABC3 transporter permease C-terminal" evidence="7">
    <location>
        <begin position="293"/>
        <end position="397"/>
    </location>
</feature>
<feature type="transmembrane region" description="Helical" evidence="6">
    <location>
        <begin position="21"/>
        <end position="41"/>
    </location>
</feature>
<dbReference type="Pfam" id="PF02687">
    <property type="entry name" value="FtsX"/>
    <property type="match status" value="2"/>
</dbReference>
<feature type="transmembrane region" description="Helical" evidence="6">
    <location>
        <begin position="286"/>
        <end position="308"/>
    </location>
</feature>
<keyword evidence="3 6" id="KW-0812">Transmembrane</keyword>
<evidence type="ECO:0000259" key="7">
    <source>
        <dbReference type="Pfam" id="PF02687"/>
    </source>
</evidence>
<dbReference type="InterPro" id="IPR050250">
    <property type="entry name" value="Macrolide_Exporter_MacB"/>
</dbReference>
<evidence type="ECO:0000256" key="5">
    <source>
        <dbReference type="ARBA" id="ARBA00023136"/>
    </source>
</evidence>
<dbReference type="PANTHER" id="PTHR30572">
    <property type="entry name" value="MEMBRANE COMPONENT OF TRANSPORTER-RELATED"/>
    <property type="match status" value="1"/>
</dbReference>
<keyword evidence="4 6" id="KW-1133">Transmembrane helix</keyword>
<feature type="transmembrane region" description="Helical" evidence="6">
    <location>
        <begin position="428"/>
        <end position="448"/>
    </location>
</feature>
<accession>A0ABV8UEQ4</accession>
<evidence type="ECO:0000256" key="2">
    <source>
        <dbReference type="ARBA" id="ARBA00022475"/>
    </source>
</evidence>
<feature type="transmembrane region" description="Helical" evidence="6">
    <location>
        <begin position="380"/>
        <end position="407"/>
    </location>
</feature>
<dbReference type="Pfam" id="PF12704">
    <property type="entry name" value="MacB_PCD"/>
    <property type="match status" value="2"/>
</dbReference>
<keyword evidence="5 6" id="KW-0472">Membrane</keyword>
<keyword evidence="2" id="KW-1003">Cell membrane</keyword>
<dbReference type="InterPro" id="IPR003838">
    <property type="entry name" value="ABC3_permease_C"/>
</dbReference>
<dbReference type="EMBL" id="JBHSCR010000017">
    <property type="protein sequence ID" value="MFC4349331.1"/>
    <property type="molecule type" value="Genomic_DNA"/>
</dbReference>
<dbReference type="InterPro" id="IPR025857">
    <property type="entry name" value="MacB_PCD"/>
</dbReference>
<evidence type="ECO:0000256" key="6">
    <source>
        <dbReference type="SAM" id="Phobius"/>
    </source>
</evidence>
<dbReference type="Proteomes" id="UP001595776">
    <property type="component" value="Unassembled WGS sequence"/>
</dbReference>
<feature type="transmembrane region" description="Helical" evidence="6">
    <location>
        <begin position="731"/>
        <end position="753"/>
    </location>
</feature>
<evidence type="ECO:0000259" key="8">
    <source>
        <dbReference type="Pfam" id="PF12704"/>
    </source>
</evidence>
<evidence type="ECO:0000313" key="9">
    <source>
        <dbReference type="EMBL" id="MFC4349331.1"/>
    </source>
</evidence>
<feature type="transmembrane region" description="Helical" evidence="6">
    <location>
        <begin position="337"/>
        <end position="360"/>
    </location>
</feature>
<evidence type="ECO:0000313" key="10">
    <source>
        <dbReference type="Proteomes" id="UP001595776"/>
    </source>
</evidence>
<protein>
    <submittedName>
        <fullName evidence="9">ABC transporter permease</fullName>
    </submittedName>
</protein>
<keyword evidence="10" id="KW-1185">Reference proteome</keyword>
<evidence type="ECO:0000256" key="4">
    <source>
        <dbReference type="ARBA" id="ARBA00022989"/>
    </source>
</evidence>